<evidence type="ECO:0000313" key="2">
    <source>
        <dbReference type="Proteomes" id="UP000198372"/>
    </source>
</evidence>
<dbReference type="EMBL" id="FMSP01000005">
    <property type="protein sequence ID" value="SCV69988.1"/>
    <property type="molecule type" value="Genomic_DNA"/>
</dbReference>
<accession>A0A238FFR6</accession>
<keyword evidence="2" id="KW-1185">Reference proteome</keyword>
<evidence type="ECO:0000313" key="1">
    <source>
        <dbReference type="EMBL" id="SCV69988.1"/>
    </source>
</evidence>
<name>A0A238FFR6_9BASI</name>
<dbReference type="Proteomes" id="UP000198372">
    <property type="component" value="Unassembled WGS sequence"/>
</dbReference>
<dbReference type="OrthoDB" id="10408049at2759"/>
<proteinExistence type="predicted"/>
<sequence>MDQADPESFEQYSTSCLSRLPAGSEHWRGSAPLVRLPSNRRLALGTVHQRGYTKDGVFFDAYRHRFVLIDLDSTTMVAYTDEFAIFASIDQVDWFEFLTGFTLYKEKEVLLSFGYNDQEPWLAIIPLDGILQWLIPVEPKWESLVDQVRAGGRDGAS</sequence>
<organism evidence="1 2">
    <name type="scientific">Microbotryum intermedium</name>
    <dbReference type="NCBI Taxonomy" id="269621"/>
    <lineage>
        <taxon>Eukaryota</taxon>
        <taxon>Fungi</taxon>
        <taxon>Dikarya</taxon>
        <taxon>Basidiomycota</taxon>
        <taxon>Pucciniomycotina</taxon>
        <taxon>Microbotryomycetes</taxon>
        <taxon>Microbotryales</taxon>
        <taxon>Microbotryaceae</taxon>
        <taxon>Microbotryum</taxon>
    </lineage>
</organism>
<dbReference type="AlphaFoldDB" id="A0A238FFR6"/>
<gene>
    <name evidence="1" type="ORF">BQ2448_1382</name>
</gene>
<protein>
    <submittedName>
        <fullName evidence="1">BQ2448_1382 protein</fullName>
    </submittedName>
</protein>
<reference evidence="2" key="1">
    <citation type="submission" date="2016-09" db="EMBL/GenBank/DDBJ databases">
        <authorList>
            <person name="Jeantristanb JTB J.-T."/>
            <person name="Ricardo R."/>
        </authorList>
    </citation>
    <scope>NUCLEOTIDE SEQUENCE [LARGE SCALE GENOMIC DNA]</scope>
</reference>